<evidence type="ECO:0000256" key="5">
    <source>
        <dbReference type="ARBA" id="ARBA00022989"/>
    </source>
</evidence>
<dbReference type="GO" id="GO:0140911">
    <property type="term" value="F:pore-forming activity"/>
    <property type="evidence" value="ECO:0007669"/>
    <property type="project" value="InterPro"/>
</dbReference>
<keyword evidence="10" id="KW-1185">Reference proteome</keyword>
<dbReference type="EMBL" id="AZGB01000015">
    <property type="protein sequence ID" value="KRM06456.1"/>
    <property type="molecule type" value="Genomic_DNA"/>
</dbReference>
<feature type="binding site" evidence="7">
    <location>
        <position position="191"/>
    </location>
    <ligand>
        <name>Zn(2+)</name>
        <dbReference type="ChEBI" id="CHEBI:29105"/>
    </ligand>
</feature>
<dbReference type="GeneID" id="98318634"/>
<protein>
    <recommendedName>
        <fullName evidence="11">Hemolysin III</fullName>
    </recommendedName>
</protein>
<dbReference type="PANTHER" id="PTHR20855">
    <property type="entry name" value="ADIPOR/PROGESTIN RECEPTOR-RELATED"/>
    <property type="match status" value="1"/>
</dbReference>
<keyword evidence="7" id="KW-0479">Metal-binding</keyword>
<feature type="transmembrane region" description="Helical" evidence="8">
    <location>
        <begin position="161"/>
        <end position="181"/>
    </location>
</feature>
<dbReference type="InterPro" id="IPR005744">
    <property type="entry name" value="Hy-lIII"/>
</dbReference>
<accession>A0A0R1VKV9</accession>
<dbReference type="GO" id="GO:0046872">
    <property type="term" value="F:metal ion binding"/>
    <property type="evidence" value="ECO:0007669"/>
    <property type="project" value="UniProtKB-KW"/>
</dbReference>
<feature type="transmembrane region" description="Helical" evidence="8">
    <location>
        <begin position="108"/>
        <end position="126"/>
    </location>
</feature>
<comment type="subcellular location">
    <subcellularLocation>
        <location evidence="1">Cell membrane</location>
        <topology evidence="1">Multi-pass membrane protein</topology>
    </subcellularLocation>
</comment>
<dbReference type="Proteomes" id="UP000051451">
    <property type="component" value="Unassembled WGS sequence"/>
</dbReference>
<keyword evidence="3" id="KW-1003">Cell membrane</keyword>
<evidence type="ECO:0000256" key="2">
    <source>
        <dbReference type="ARBA" id="ARBA00008488"/>
    </source>
</evidence>
<organism evidence="9 10">
    <name type="scientific">Liquorilactobacillus ghanensis DSM 18630</name>
    <dbReference type="NCBI Taxonomy" id="1423750"/>
    <lineage>
        <taxon>Bacteria</taxon>
        <taxon>Bacillati</taxon>
        <taxon>Bacillota</taxon>
        <taxon>Bacilli</taxon>
        <taxon>Lactobacillales</taxon>
        <taxon>Lactobacillaceae</taxon>
        <taxon>Liquorilactobacillus</taxon>
    </lineage>
</organism>
<feature type="transmembrane region" description="Helical" evidence="8">
    <location>
        <begin position="132"/>
        <end position="149"/>
    </location>
</feature>
<proteinExistence type="inferred from homology"/>
<evidence type="ECO:0000256" key="4">
    <source>
        <dbReference type="ARBA" id="ARBA00022692"/>
    </source>
</evidence>
<feature type="transmembrane region" description="Helical" evidence="8">
    <location>
        <begin position="44"/>
        <end position="64"/>
    </location>
</feature>
<evidence type="ECO:0000256" key="8">
    <source>
        <dbReference type="SAM" id="Phobius"/>
    </source>
</evidence>
<name>A0A0R1VKV9_9LACO</name>
<keyword evidence="5 8" id="KW-1133">Transmembrane helix</keyword>
<dbReference type="OrthoDB" id="9813689at2"/>
<dbReference type="RefSeq" id="WP_057871368.1">
    <property type="nucleotide sequence ID" value="NZ_AZGB01000015.1"/>
</dbReference>
<dbReference type="PATRIC" id="fig|1423750.3.peg.620"/>
<keyword evidence="7" id="KW-0862">Zinc</keyword>
<evidence type="ECO:0000313" key="9">
    <source>
        <dbReference type="EMBL" id="KRM06456.1"/>
    </source>
</evidence>
<feature type="binding site" evidence="7">
    <location>
        <position position="65"/>
    </location>
    <ligand>
        <name>Zn(2+)</name>
        <dbReference type="ChEBI" id="CHEBI:29105"/>
    </ligand>
</feature>
<evidence type="ECO:0008006" key="11">
    <source>
        <dbReference type="Google" id="ProtNLM"/>
    </source>
</evidence>
<dbReference type="Pfam" id="PF03006">
    <property type="entry name" value="HlyIII"/>
    <property type="match status" value="1"/>
</dbReference>
<dbReference type="NCBIfam" id="TIGR01065">
    <property type="entry name" value="hlyIII"/>
    <property type="match status" value="1"/>
</dbReference>
<keyword evidence="4 8" id="KW-0812">Transmembrane</keyword>
<keyword evidence="6 8" id="KW-0472">Membrane</keyword>
<reference evidence="9 10" key="1">
    <citation type="journal article" date="2015" name="Genome Announc.">
        <title>Expanding the biotechnology potential of lactobacilli through comparative genomics of 213 strains and associated genera.</title>
        <authorList>
            <person name="Sun Z."/>
            <person name="Harris H.M."/>
            <person name="McCann A."/>
            <person name="Guo C."/>
            <person name="Argimon S."/>
            <person name="Zhang W."/>
            <person name="Yang X."/>
            <person name="Jeffery I.B."/>
            <person name="Cooney J.C."/>
            <person name="Kagawa T.F."/>
            <person name="Liu W."/>
            <person name="Song Y."/>
            <person name="Salvetti E."/>
            <person name="Wrobel A."/>
            <person name="Rasinkangas P."/>
            <person name="Parkhill J."/>
            <person name="Rea M.C."/>
            <person name="O'Sullivan O."/>
            <person name="Ritari J."/>
            <person name="Douillard F.P."/>
            <person name="Paul Ross R."/>
            <person name="Yang R."/>
            <person name="Briner A.E."/>
            <person name="Felis G.E."/>
            <person name="de Vos W.M."/>
            <person name="Barrangou R."/>
            <person name="Klaenhammer T.R."/>
            <person name="Caufield P.W."/>
            <person name="Cui Y."/>
            <person name="Zhang H."/>
            <person name="O'Toole P.W."/>
        </authorList>
    </citation>
    <scope>NUCLEOTIDE SEQUENCE [LARGE SCALE GENOMIC DNA]</scope>
    <source>
        <strain evidence="9 10">DSM 18630</strain>
    </source>
</reference>
<dbReference type="PANTHER" id="PTHR20855:SF3">
    <property type="entry name" value="LD03007P"/>
    <property type="match status" value="1"/>
</dbReference>
<evidence type="ECO:0000256" key="3">
    <source>
        <dbReference type="ARBA" id="ARBA00022475"/>
    </source>
</evidence>
<dbReference type="InterPro" id="IPR004254">
    <property type="entry name" value="AdipoR/HlyIII-related"/>
</dbReference>
<dbReference type="GO" id="GO:0005886">
    <property type="term" value="C:plasma membrane"/>
    <property type="evidence" value="ECO:0007669"/>
    <property type="project" value="UniProtKB-SubCell"/>
</dbReference>
<feature type="transmembrane region" description="Helical" evidence="8">
    <location>
        <begin position="12"/>
        <end position="32"/>
    </location>
</feature>
<dbReference type="STRING" id="1423750.FC89_GL000601"/>
<feature type="transmembrane region" description="Helical" evidence="8">
    <location>
        <begin position="187"/>
        <end position="208"/>
    </location>
</feature>
<feature type="binding site" evidence="7">
    <location>
        <position position="187"/>
    </location>
    <ligand>
        <name>Zn(2+)</name>
        <dbReference type="ChEBI" id="CHEBI:29105"/>
    </ligand>
</feature>
<evidence type="ECO:0000256" key="1">
    <source>
        <dbReference type="ARBA" id="ARBA00004651"/>
    </source>
</evidence>
<comment type="similarity">
    <text evidence="2">Belongs to the UPF0073 (Hly-III) family.</text>
</comment>
<dbReference type="AlphaFoldDB" id="A0A0R1VKV9"/>
<evidence type="ECO:0000256" key="6">
    <source>
        <dbReference type="ARBA" id="ARBA00023136"/>
    </source>
</evidence>
<comment type="caution">
    <text evidence="9">The sequence shown here is derived from an EMBL/GenBank/DDBJ whole genome shotgun (WGS) entry which is preliminary data.</text>
</comment>
<sequence>MNKRQQIINEIWSSITHGFGVLLSVAALVLLIIKGIHSHDQVELAAMIIYGISLVTLYLASTLFHSLYFTKARRVLQLIDHTNIFILIAGTYTPFCLLGMGRSFGFKLLLAIWGLCLLGIILHQFLPAKLQWIETTIYVILGWLCLLGFRQLWASLGMNGFLLLLGGGLCFTFGAVIYSFRNLKYSHVYWHLIVLAGTILMFFSVYFYL</sequence>
<gene>
    <name evidence="9" type="ORF">FC89_GL000601</name>
</gene>
<evidence type="ECO:0000313" key="10">
    <source>
        <dbReference type="Proteomes" id="UP000051451"/>
    </source>
</evidence>
<evidence type="ECO:0000256" key="7">
    <source>
        <dbReference type="PIRSR" id="PIRSR604254-1"/>
    </source>
</evidence>